<keyword evidence="7" id="KW-1185">Reference proteome</keyword>
<feature type="transmembrane region" description="Helical" evidence="6">
    <location>
        <begin position="122"/>
        <end position="141"/>
    </location>
</feature>
<reference evidence="8" key="1">
    <citation type="submission" date="2022-11" db="UniProtKB">
        <authorList>
            <consortium name="WormBaseParasite"/>
        </authorList>
    </citation>
    <scope>IDENTIFICATION</scope>
</reference>
<evidence type="ECO:0000256" key="4">
    <source>
        <dbReference type="ARBA" id="ARBA00022989"/>
    </source>
</evidence>
<dbReference type="GO" id="GO:0015144">
    <property type="term" value="F:carbohydrate transmembrane transporter activity"/>
    <property type="evidence" value="ECO:0007669"/>
    <property type="project" value="InterPro"/>
</dbReference>
<dbReference type="AlphaFoldDB" id="A0A914UMU9"/>
<evidence type="ECO:0000256" key="1">
    <source>
        <dbReference type="ARBA" id="ARBA00004141"/>
    </source>
</evidence>
<dbReference type="PANTHER" id="PTHR16119:SF18">
    <property type="entry name" value="TRANSMEMBRANE PROTEIN 144 HOMOLOG"/>
    <property type="match status" value="1"/>
</dbReference>
<proteinExistence type="inferred from homology"/>
<feature type="transmembrane region" description="Helical" evidence="6">
    <location>
        <begin position="296"/>
        <end position="313"/>
    </location>
</feature>
<feature type="transmembrane region" description="Helical" evidence="6">
    <location>
        <begin position="35"/>
        <end position="54"/>
    </location>
</feature>
<dbReference type="PANTHER" id="PTHR16119">
    <property type="entry name" value="TRANSMEMBRANE PROTEIN 144"/>
    <property type="match status" value="1"/>
</dbReference>
<sequence length="343" mass="37153">MSDLLIGLTCCVSGGILFGSQFTALRKHNSGDGFFVQWIQSATMFVSGLIVNLARGQPRFEPGASLGGLFFATANVCAIPLVNRLGAGLMMLIVGSIQTVTGWATARYGLFGLKVQMPSNPLMNYLGVALILASALMFAFVKNESIIKTAKVNAVESVSHIIETEKKMDLPMQCDGNMKAEVRQLSKWNASKLIYLPMTIFAGIFFGEMLSPTVYVQDNVEGASQEGLDYVFSHICGVFAGSTIYFIIYCIFKRNRPYINPETTLPSVTYGCFYSGGMILSFVSNKLLSQAVSFPIVIQVPGIVGACWDVFYFKSIKGRNNLILLAAATTVAVTGVLLVALSR</sequence>
<evidence type="ECO:0000313" key="7">
    <source>
        <dbReference type="Proteomes" id="UP000887566"/>
    </source>
</evidence>
<dbReference type="InterPro" id="IPR010651">
    <property type="entry name" value="Sugar_transport"/>
</dbReference>
<feature type="transmembrane region" description="Helical" evidence="6">
    <location>
        <begin position="193"/>
        <end position="211"/>
    </location>
</feature>
<evidence type="ECO:0000256" key="2">
    <source>
        <dbReference type="ARBA" id="ARBA00005731"/>
    </source>
</evidence>
<evidence type="ECO:0000256" key="3">
    <source>
        <dbReference type="ARBA" id="ARBA00022692"/>
    </source>
</evidence>
<evidence type="ECO:0000256" key="6">
    <source>
        <dbReference type="SAM" id="Phobius"/>
    </source>
</evidence>
<evidence type="ECO:0000256" key="5">
    <source>
        <dbReference type="ARBA" id="ARBA00023136"/>
    </source>
</evidence>
<feature type="transmembrane region" description="Helical" evidence="6">
    <location>
        <begin position="264"/>
        <end position="284"/>
    </location>
</feature>
<keyword evidence="5 6" id="KW-0472">Membrane</keyword>
<name>A0A914UMU9_9BILA</name>
<feature type="transmembrane region" description="Helical" evidence="6">
    <location>
        <begin position="231"/>
        <end position="252"/>
    </location>
</feature>
<comment type="subcellular location">
    <subcellularLocation>
        <location evidence="1">Membrane</location>
        <topology evidence="1">Multi-pass membrane protein</topology>
    </subcellularLocation>
</comment>
<accession>A0A914UMU9</accession>
<dbReference type="GO" id="GO:0016020">
    <property type="term" value="C:membrane"/>
    <property type="evidence" value="ECO:0007669"/>
    <property type="project" value="UniProtKB-SubCell"/>
</dbReference>
<protein>
    <submittedName>
        <fullName evidence="8">Uncharacterized protein</fullName>
    </submittedName>
</protein>
<dbReference type="InterPro" id="IPR012435">
    <property type="entry name" value="TMEM144"/>
</dbReference>
<feature type="transmembrane region" description="Helical" evidence="6">
    <location>
        <begin position="322"/>
        <end position="341"/>
    </location>
</feature>
<dbReference type="WBParaSite" id="PSAMB.scaffold1113size35751.g11063.t1">
    <property type="protein sequence ID" value="PSAMB.scaffold1113size35751.g11063.t1"/>
    <property type="gene ID" value="PSAMB.scaffold1113size35751.g11063"/>
</dbReference>
<keyword evidence="3 6" id="KW-0812">Transmembrane</keyword>
<keyword evidence="4 6" id="KW-1133">Transmembrane helix</keyword>
<comment type="similarity">
    <text evidence="2">Belongs to the TMEM144 family.</text>
</comment>
<dbReference type="Proteomes" id="UP000887566">
    <property type="component" value="Unplaced"/>
</dbReference>
<evidence type="ECO:0000313" key="8">
    <source>
        <dbReference type="WBParaSite" id="PSAMB.scaffold1113size35751.g11063.t1"/>
    </source>
</evidence>
<organism evidence="7 8">
    <name type="scientific">Plectus sambesii</name>
    <dbReference type="NCBI Taxonomy" id="2011161"/>
    <lineage>
        <taxon>Eukaryota</taxon>
        <taxon>Metazoa</taxon>
        <taxon>Ecdysozoa</taxon>
        <taxon>Nematoda</taxon>
        <taxon>Chromadorea</taxon>
        <taxon>Plectida</taxon>
        <taxon>Plectina</taxon>
        <taxon>Plectoidea</taxon>
        <taxon>Plectidae</taxon>
        <taxon>Plectus</taxon>
    </lineage>
</organism>
<dbReference type="Pfam" id="PF07857">
    <property type="entry name" value="TMEM144"/>
    <property type="match status" value="1"/>
</dbReference>